<feature type="compositionally biased region" description="Acidic residues" evidence="1">
    <location>
        <begin position="89"/>
        <end position="99"/>
    </location>
</feature>
<feature type="compositionally biased region" description="Basic and acidic residues" evidence="1">
    <location>
        <begin position="1"/>
        <end position="15"/>
    </location>
</feature>
<comment type="caution">
    <text evidence="2">The sequence shown here is derived from an EMBL/GenBank/DDBJ whole genome shotgun (WGS) entry which is preliminary data.</text>
</comment>
<feature type="compositionally biased region" description="Acidic residues" evidence="1">
    <location>
        <begin position="106"/>
        <end position="116"/>
    </location>
</feature>
<proteinExistence type="predicted"/>
<dbReference type="AlphaFoldDB" id="A0AAW0AQH9"/>
<protein>
    <recommendedName>
        <fullName evidence="4">Transposase</fullName>
    </recommendedName>
</protein>
<evidence type="ECO:0000313" key="2">
    <source>
        <dbReference type="EMBL" id="KAK7015631.1"/>
    </source>
</evidence>
<feature type="region of interest" description="Disordered" evidence="1">
    <location>
        <begin position="1"/>
        <end position="57"/>
    </location>
</feature>
<name>A0AAW0AQH9_9AGAR</name>
<dbReference type="Proteomes" id="UP001362999">
    <property type="component" value="Unassembled WGS sequence"/>
</dbReference>
<evidence type="ECO:0000313" key="3">
    <source>
        <dbReference type="Proteomes" id="UP001362999"/>
    </source>
</evidence>
<feature type="region of interest" description="Disordered" evidence="1">
    <location>
        <begin position="87"/>
        <end position="116"/>
    </location>
</feature>
<sequence>MKRTIKEHQRKDLRNSLRPGAPTFAPSSLPIPASSSPPPFTLGSLDDDSEDEPLQPFSAIFEPSLSPESVFHWPAEDCAPVLQSALFSSDEESDEDDDTVNYAAGEESDDDEPEIPEVTEKIDEQDIRSDPLFRPLGAIFDNLEGGEKDEDMAPSAFDDHPAIRNAYIRVFVAAAFDGMTRQAASSMLAGFKIALESAVAQSADVEYDGLSSFDNRREASGSLHRRLDHLPFPLQWLPSPHCDEPECTGILYTLKRLVDGEKRTPTLTLPFVPPEKALQRMALQPGKVDQWQKWRGPEDIPGIREPSALKGYAAFSDLDKPMTDITDGWRWRTIQAGLERRRNGKWEIRDVDVHELNQQFVALPNGLILQINIDWFQAVKGGNHSTGAMYATVGNTPRSSRCLREETMLLIIFPGPREPTQEQFNNVMRICVKYFKSMYNGFHLEVHGKPTPDLFHVQIGSDASDLIASRKTSGLLAVTSKWFMCDHCDTPFFALVDGDAFDSTKLNQRDPWRYLKYAFRARDTSPEIAEEISRRRGVRWSAMDELVNWLPGVTNLFDLMHAVFLTIVKHIFREIFQKNGLLVECLPRLRGGLVRLKQTSGGRLSPYCLFVAWQVDSEIPNNDAKPSAPNTKNAAAQAKQEKLVRARMRENYLAKTSNPTEAELERINTIQMNRSLRLHYENLVQFTAGIRIISSDTISPNEVKRGCGAVQRSIRAWADMHCHLVPYFHYAAVHLEEQFLRYGPAPGWWTFPYERNNGFLGRFNHNGHSGGELEGTMMRGWWKTTLIQDLIAHLESIPNPATEDVDSLNVLKSRLKGDRSERHGVRMGLHGNLN</sequence>
<dbReference type="EMBL" id="JAWWNJ010000053">
    <property type="protein sequence ID" value="KAK7015631.1"/>
    <property type="molecule type" value="Genomic_DNA"/>
</dbReference>
<reference evidence="2 3" key="1">
    <citation type="journal article" date="2024" name="J Genomics">
        <title>Draft genome sequencing and assembly of Favolaschia claudopus CIRM-BRFM 2984 isolated from oak limbs.</title>
        <authorList>
            <person name="Navarro D."/>
            <person name="Drula E."/>
            <person name="Chaduli D."/>
            <person name="Cazenave R."/>
            <person name="Ahrendt S."/>
            <person name="Wang J."/>
            <person name="Lipzen A."/>
            <person name="Daum C."/>
            <person name="Barry K."/>
            <person name="Grigoriev I.V."/>
            <person name="Favel A."/>
            <person name="Rosso M.N."/>
            <person name="Martin F."/>
        </authorList>
    </citation>
    <scope>NUCLEOTIDE SEQUENCE [LARGE SCALE GENOMIC DNA]</scope>
    <source>
        <strain evidence="2 3">CIRM-BRFM 2984</strain>
    </source>
</reference>
<evidence type="ECO:0008006" key="4">
    <source>
        <dbReference type="Google" id="ProtNLM"/>
    </source>
</evidence>
<keyword evidence="3" id="KW-1185">Reference proteome</keyword>
<evidence type="ECO:0000256" key="1">
    <source>
        <dbReference type="SAM" id="MobiDB-lite"/>
    </source>
</evidence>
<accession>A0AAW0AQH9</accession>
<organism evidence="2 3">
    <name type="scientific">Favolaschia claudopus</name>
    <dbReference type="NCBI Taxonomy" id="2862362"/>
    <lineage>
        <taxon>Eukaryota</taxon>
        <taxon>Fungi</taxon>
        <taxon>Dikarya</taxon>
        <taxon>Basidiomycota</taxon>
        <taxon>Agaricomycotina</taxon>
        <taxon>Agaricomycetes</taxon>
        <taxon>Agaricomycetidae</taxon>
        <taxon>Agaricales</taxon>
        <taxon>Marasmiineae</taxon>
        <taxon>Mycenaceae</taxon>
        <taxon>Favolaschia</taxon>
    </lineage>
</organism>
<gene>
    <name evidence="2" type="ORF">R3P38DRAFT_3204105</name>
</gene>